<name>A0AAT9TRT9_9CAUD</name>
<evidence type="ECO:0000313" key="1">
    <source>
        <dbReference type="EMBL" id="WDQ45563.1"/>
    </source>
</evidence>
<proteinExistence type="predicted"/>
<reference evidence="1" key="2">
    <citation type="journal article" date="2024" name="Heliyon">
        <title>Complete genome sequence of the novel virulent phage PMBT24 infecting Enterocloster bolteae from the human gut.</title>
        <authorList>
            <person name="Sprotte S."/>
            <person name="Brinks E."/>
            <person name="Neve H."/>
            <person name="Franz C.M.A.P."/>
        </authorList>
    </citation>
    <scope>NUCLEOTIDE SEQUENCE</scope>
</reference>
<organism evidence="1">
    <name type="scientific">Enterocloster phage PMBT24</name>
    <dbReference type="NCBI Taxonomy" id="3025413"/>
    <lineage>
        <taxon>Viruses</taxon>
        <taxon>Duplodnaviria</taxon>
        <taxon>Heunggongvirae</taxon>
        <taxon>Uroviricota</taxon>
        <taxon>Caudoviricetes</taxon>
    </lineage>
</organism>
<reference evidence="1" key="1">
    <citation type="submission" date="2023-01" db="EMBL/GenBank/DDBJ databases">
        <authorList>
            <person name="Sprotte S."/>
            <person name="Brinks E."/>
        </authorList>
    </citation>
    <scope>NUCLEOTIDE SEQUENCE</scope>
</reference>
<protein>
    <submittedName>
        <fullName evidence="1">Uncharacterized protein</fullName>
    </submittedName>
</protein>
<dbReference type="EMBL" id="OQ326496">
    <property type="protein sequence ID" value="WDQ45563.1"/>
    <property type="molecule type" value="Genomic_DNA"/>
</dbReference>
<accession>A0AAT9TRT9</accession>
<sequence length="307" mass="36451">MIEYGKNYRYRDICAIFNWVPCSGSKQRSQINILKKDYEFTVKNGFYNFKKQYTEDEKNEKELRGMYQKLLEAILSNLLSQQEGHNQCLSMMEILTSCGIVNSDYGYCRYNIDDSSSILNSDPMELKDYMIKSYNLLSRLVKDILKSLESKSLIKCRQGYRIYKSYNTYTDTHTIPMESLEESKIIRLEEETLKELGFTKMSEIYRNENRIYLFKKIASQKLRENFPGWEGYYKVYHLTLNKSGLSTNKENIYKELNYRIQSKLLRSEMLSQVTELKKIIDATINLSCPFRIKENLKLMGKLEEKYE</sequence>